<dbReference type="RefSeq" id="WP_006112131.1">
    <property type="nucleotide sequence ID" value="NZ_AOJL01000017.1"/>
</dbReference>
<dbReference type="Pfam" id="PF06348">
    <property type="entry name" value="DUF1059"/>
    <property type="match status" value="1"/>
</dbReference>
<keyword evidence="3" id="KW-1185">Reference proteome</keyword>
<proteinExistence type="predicted"/>
<comment type="caution">
    <text evidence="2">The sequence shown here is derived from an EMBL/GenBank/DDBJ whole genome shotgun (WGS) entry which is preliminary data.</text>
</comment>
<gene>
    <name evidence="2" type="ORF">C464_03477</name>
</gene>
<protein>
    <recommendedName>
        <fullName evidence="4">DUF1059 domain-containing protein</fullName>
    </recommendedName>
</protein>
<reference evidence="2 3" key="1">
    <citation type="journal article" date="2014" name="PLoS Genet.">
        <title>Phylogenetically driven sequencing of extremely halophilic archaea reveals strategies for static and dynamic osmo-response.</title>
        <authorList>
            <person name="Becker E.A."/>
            <person name="Seitzer P.M."/>
            <person name="Tritt A."/>
            <person name="Larsen D."/>
            <person name="Krusor M."/>
            <person name="Yao A.I."/>
            <person name="Wu D."/>
            <person name="Madern D."/>
            <person name="Eisen J.A."/>
            <person name="Darling A.E."/>
            <person name="Facciotti M.T."/>
        </authorList>
    </citation>
    <scope>NUCLEOTIDE SEQUENCE [LARGE SCALE GENOMIC DNA]</scope>
    <source>
        <strain evidence="2 3">DSM 10284</strain>
    </source>
</reference>
<name>M0ESG4_9EURY</name>
<organism evidence="2 3">
    <name type="scientific">Halorubrum coriense DSM 10284</name>
    <dbReference type="NCBI Taxonomy" id="1227466"/>
    <lineage>
        <taxon>Archaea</taxon>
        <taxon>Methanobacteriati</taxon>
        <taxon>Methanobacteriota</taxon>
        <taxon>Stenosarchaea group</taxon>
        <taxon>Halobacteria</taxon>
        <taxon>Halobacteriales</taxon>
        <taxon>Haloferacaceae</taxon>
        <taxon>Halorubrum</taxon>
    </lineage>
</organism>
<dbReference type="Proteomes" id="UP000011509">
    <property type="component" value="Unassembled WGS sequence"/>
</dbReference>
<dbReference type="InterPro" id="IPR009409">
    <property type="entry name" value="DUF1059"/>
</dbReference>
<feature type="region of interest" description="Disordered" evidence="1">
    <location>
        <begin position="23"/>
        <end position="46"/>
    </location>
</feature>
<feature type="compositionally biased region" description="Basic and acidic residues" evidence="1">
    <location>
        <begin position="27"/>
        <end position="38"/>
    </location>
</feature>
<dbReference type="OrthoDB" id="318492at2157"/>
<accession>M0ESG4</accession>
<dbReference type="EMBL" id="AOJL01000017">
    <property type="protein sequence ID" value="ELZ50008.1"/>
    <property type="molecule type" value="Genomic_DNA"/>
</dbReference>
<evidence type="ECO:0000313" key="3">
    <source>
        <dbReference type="Proteomes" id="UP000011509"/>
    </source>
</evidence>
<sequence>MNRLECPIDGCSATIEAETEEEVMSQAEEHANSSHPELEMDDETVETIRSSIIQV</sequence>
<evidence type="ECO:0000313" key="2">
    <source>
        <dbReference type="EMBL" id="ELZ50008.1"/>
    </source>
</evidence>
<evidence type="ECO:0008006" key="4">
    <source>
        <dbReference type="Google" id="ProtNLM"/>
    </source>
</evidence>
<evidence type="ECO:0000256" key="1">
    <source>
        <dbReference type="SAM" id="MobiDB-lite"/>
    </source>
</evidence>
<dbReference type="AlphaFoldDB" id="M0ESG4"/>